<reference evidence="3" key="1">
    <citation type="submission" date="2017-04" db="EMBL/GenBank/DDBJ databases">
        <authorList>
            <person name="Varghese N."/>
            <person name="Submissions S."/>
        </authorList>
    </citation>
    <scope>NUCLEOTIDE SEQUENCE [LARGE SCALE GENOMIC DNA]</scope>
    <source>
        <strain evidence="3">DSM 16537</strain>
    </source>
</reference>
<dbReference type="EMBL" id="LT838813">
    <property type="protein sequence ID" value="SMD41898.1"/>
    <property type="molecule type" value="Genomic_DNA"/>
</dbReference>
<evidence type="ECO:0008006" key="4">
    <source>
        <dbReference type="Google" id="ProtNLM"/>
    </source>
</evidence>
<keyword evidence="1" id="KW-0732">Signal</keyword>
<sequence>MKTKPTLIMAILVCLLQSVSIQAQEASNSERWEVGIDALSLIEKNEYPPISVFLLRKIGENGISLRSRLGYSRSSFQNLTAIPGQFPTPNDKISREIFGLLGMQKEIVRNLGIGKNSDLYVGLDFAMLFKEEFHKKFYGEFVSFYYDESKYSDKKYTISPFLGVSKQIGNHFSVRVEMAILFQRSNFKYSAESFILDDYDFTKPFDPSLFKRNDPSSKGYGKNQTNSVITSPINQFIFSYKF</sequence>
<dbReference type="OrthoDB" id="836711at2"/>
<accession>A0A1W2GZU6</accession>
<organism evidence="2 3">
    <name type="scientific">Aquiflexum balticum DSM 16537</name>
    <dbReference type="NCBI Taxonomy" id="758820"/>
    <lineage>
        <taxon>Bacteria</taxon>
        <taxon>Pseudomonadati</taxon>
        <taxon>Bacteroidota</taxon>
        <taxon>Cytophagia</taxon>
        <taxon>Cytophagales</taxon>
        <taxon>Cyclobacteriaceae</taxon>
        <taxon>Aquiflexum</taxon>
    </lineage>
</organism>
<evidence type="ECO:0000256" key="1">
    <source>
        <dbReference type="SAM" id="SignalP"/>
    </source>
</evidence>
<protein>
    <recommendedName>
        <fullName evidence="4">Outer membrane protein beta-barrel domain-containing protein</fullName>
    </recommendedName>
</protein>
<evidence type="ECO:0000313" key="3">
    <source>
        <dbReference type="Proteomes" id="UP000192333"/>
    </source>
</evidence>
<dbReference type="RefSeq" id="WP_084118760.1">
    <property type="nucleotide sequence ID" value="NZ_LT838813.1"/>
</dbReference>
<name>A0A1W2GZU6_9BACT</name>
<feature type="chain" id="PRO_5012574314" description="Outer membrane protein beta-barrel domain-containing protein" evidence="1">
    <location>
        <begin position="26"/>
        <end position="242"/>
    </location>
</feature>
<feature type="signal peptide" evidence="1">
    <location>
        <begin position="1"/>
        <end position="25"/>
    </location>
</feature>
<evidence type="ECO:0000313" key="2">
    <source>
        <dbReference type="EMBL" id="SMD41898.1"/>
    </source>
</evidence>
<proteinExistence type="predicted"/>
<dbReference type="AlphaFoldDB" id="A0A1W2GZU6"/>
<gene>
    <name evidence="2" type="ORF">SAMN00777080_0432</name>
</gene>
<dbReference type="Proteomes" id="UP000192333">
    <property type="component" value="Chromosome I"/>
</dbReference>
<keyword evidence="3" id="KW-1185">Reference proteome</keyword>